<dbReference type="InterPro" id="IPR050493">
    <property type="entry name" value="FAD-dep_Monooxygenase_BioMet"/>
</dbReference>
<keyword evidence="10" id="KW-1185">Reference proteome</keyword>
<gene>
    <name evidence="9" type="ORF">AB675_8307</name>
</gene>
<dbReference type="GO" id="GO:0006351">
    <property type="term" value="P:DNA-templated transcription"/>
    <property type="evidence" value="ECO:0007669"/>
    <property type="project" value="InterPro"/>
</dbReference>
<evidence type="ECO:0000259" key="8">
    <source>
        <dbReference type="SMART" id="SM00906"/>
    </source>
</evidence>
<evidence type="ECO:0000256" key="3">
    <source>
        <dbReference type="ARBA" id="ARBA00022827"/>
    </source>
</evidence>
<evidence type="ECO:0000256" key="2">
    <source>
        <dbReference type="ARBA" id="ARBA00022630"/>
    </source>
</evidence>
<comment type="similarity">
    <text evidence="1">Belongs to the paxM FAD-dependent monooxygenase family.</text>
</comment>
<keyword evidence="4" id="KW-0560">Oxidoreductase</keyword>
<reference evidence="9 10" key="1">
    <citation type="submission" date="2015-06" db="EMBL/GenBank/DDBJ databases">
        <title>Draft genome of the ant-associated black yeast Phialophora attae CBS 131958.</title>
        <authorList>
            <person name="Moreno L.F."/>
            <person name="Stielow B.J."/>
            <person name="de Hoog S."/>
            <person name="Vicente V.A."/>
            <person name="Weiss V.A."/>
            <person name="de Vries M."/>
            <person name="Cruz L.M."/>
            <person name="Souza E.M."/>
        </authorList>
    </citation>
    <scope>NUCLEOTIDE SEQUENCE [LARGE SCALE GENOMIC DNA]</scope>
    <source>
        <strain evidence="9 10">CBS 131958</strain>
    </source>
</reference>
<dbReference type="GeneID" id="28740623"/>
<dbReference type="Pfam" id="PF04082">
    <property type="entry name" value="Fungal_trans"/>
    <property type="match status" value="1"/>
</dbReference>
<dbReference type="GO" id="GO:0071949">
    <property type="term" value="F:FAD binding"/>
    <property type="evidence" value="ECO:0007669"/>
    <property type="project" value="InterPro"/>
</dbReference>
<keyword evidence="3" id="KW-0274">FAD</keyword>
<dbReference type="Gene3D" id="3.50.50.60">
    <property type="entry name" value="FAD/NAD(P)-binding domain"/>
    <property type="match status" value="1"/>
</dbReference>
<sequence>MSKQTQRPLRVIVVGAGLGGLAVAIECLRHGLEVKILEKAPEISPIGAGIQIPPNAARVLQHFGLEDQIRAKGAIQVKGNHLKRWRDGKVLCSRRGGDQMIQDFGAPWFVIHRGDYHEVLLNEALRLGADLWKNSEVVDAQFSLPDPHVVLQTGERIEGDVIVGADGLWSFMRDMVIGKPSPPAPTGDLAYRGTFSRQQLEAFNDPQINELIGSRCTYNWMGPNRHSVFYPVKDCTAFNLVLIRPDDLPPSSRTSAGDIDEMRMTYDGWDPVLQKIISCHDNVLKWKLCHHEELPTWVSGNGVTIGDASHPSLPYQAQGAAMAVEDGVILGTLLGNLQSLTDIPHDEKLDRVHDMLVLFESLRKRRTTLNVRGAIANRHMFHMEDGPEQEQRDRELSEVDWIKPCRWQWADMGYQRRMLGFESVKETEKAFAAWIKGQSDMARPTCSLCARVGSDCIFPTKRKRPEATGQGTNKRKKFANSAQTSPTPTSPGQSATSNASLDSLGSRQAGGMSRTGPAAGQRRATGPLPSMEQPDYSNLACEGAQPESDFWTTVQDNDFAIDDAMDHHLTPEEILQWAARSPMTQSLVGYLRQDGNFAAEMDVPFSFGNGSTPNSQIYMGAEKEYYSLAVPDEEVTDLIEVFFNKINGFLPIFHRPRFLAKYSHQRPSDVLNYCQLDLEDALILNGVISLSARFSKSPYWQSTPPRDRGEAFAQQAKRIFLDATAKEDRSPTLPYLHGCVLLAAYYHTSGPSSFGWMLSGVCVRLAYDLGLNYVDEDLQGQPITTKQWKSAEDWDEREEKRRAFWSVWELDGFPSTMSRRPYAIDRQKFQVMLPASDENWWSGIPIASAFIGKSPATAWKGLETSPNQWERAWFLVSNSLLGLASDLLEQRNVSQEAVEEFESVLSCFALSLPEHFRLSTNPPTFDEETFARSNWIVVTNLMITW</sequence>
<evidence type="ECO:0000256" key="4">
    <source>
        <dbReference type="ARBA" id="ARBA00023002"/>
    </source>
</evidence>
<dbReference type="GO" id="GO:0003677">
    <property type="term" value="F:DNA binding"/>
    <property type="evidence" value="ECO:0007669"/>
    <property type="project" value="InterPro"/>
</dbReference>
<evidence type="ECO:0000256" key="7">
    <source>
        <dbReference type="SAM" id="MobiDB-lite"/>
    </source>
</evidence>
<evidence type="ECO:0000313" key="9">
    <source>
        <dbReference type="EMBL" id="KPI44454.1"/>
    </source>
</evidence>
<dbReference type="AlphaFoldDB" id="A0A0N1P3S8"/>
<dbReference type="InterPro" id="IPR036188">
    <property type="entry name" value="FAD/NAD-bd_sf"/>
</dbReference>
<feature type="compositionally biased region" description="Polar residues" evidence="7">
    <location>
        <begin position="480"/>
        <end position="506"/>
    </location>
</feature>
<keyword evidence="5" id="KW-0503">Monooxygenase</keyword>
<dbReference type="InterPro" id="IPR007219">
    <property type="entry name" value="XnlR_reg_dom"/>
</dbReference>
<dbReference type="EMBL" id="LFJN01000003">
    <property type="protein sequence ID" value="KPI44454.1"/>
    <property type="molecule type" value="Genomic_DNA"/>
</dbReference>
<evidence type="ECO:0000256" key="6">
    <source>
        <dbReference type="ARBA" id="ARBA00023242"/>
    </source>
</evidence>
<dbReference type="Pfam" id="PF01494">
    <property type="entry name" value="FAD_binding_3"/>
    <property type="match status" value="1"/>
</dbReference>
<dbReference type="Proteomes" id="UP000038010">
    <property type="component" value="Unassembled WGS sequence"/>
</dbReference>
<protein>
    <submittedName>
        <fullName evidence="9">3-hydroxybenzoate 6-hydroxylase 1</fullName>
    </submittedName>
</protein>
<evidence type="ECO:0000256" key="5">
    <source>
        <dbReference type="ARBA" id="ARBA00023033"/>
    </source>
</evidence>
<dbReference type="VEuPathDB" id="FungiDB:AB675_8307"/>
<dbReference type="STRING" id="1664694.A0A0N1P3S8"/>
<organism evidence="9 10">
    <name type="scientific">Cyphellophora attinorum</name>
    <dbReference type="NCBI Taxonomy" id="1664694"/>
    <lineage>
        <taxon>Eukaryota</taxon>
        <taxon>Fungi</taxon>
        <taxon>Dikarya</taxon>
        <taxon>Ascomycota</taxon>
        <taxon>Pezizomycotina</taxon>
        <taxon>Eurotiomycetes</taxon>
        <taxon>Chaetothyriomycetidae</taxon>
        <taxon>Chaetothyriales</taxon>
        <taxon>Cyphellophoraceae</taxon>
        <taxon>Cyphellophora</taxon>
    </lineage>
</organism>
<keyword evidence="2" id="KW-0285">Flavoprotein</keyword>
<dbReference type="SMART" id="SM00906">
    <property type="entry name" value="Fungal_trans"/>
    <property type="match status" value="1"/>
</dbReference>
<dbReference type="GO" id="GO:0004497">
    <property type="term" value="F:monooxygenase activity"/>
    <property type="evidence" value="ECO:0007669"/>
    <property type="project" value="UniProtKB-KW"/>
</dbReference>
<accession>A0A0N1P3S8</accession>
<evidence type="ECO:0000256" key="1">
    <source>
        <dbReference type="ARBA" id="ARBA00007992"/>
    </source>
</evidence>
<dbReference type="InterPro" id="IPR002938">
    <property type="entry name" value="FAD-bd"/>
</dbReference>
<proteinExistence type="inferred from homology"/>
<feature type="domain" description="Xylanolytic transcriptional activator regulatory" evidence="8">
    <location>
        <begin position="755"/>
        <end position="840"/>
    </location>
</feature>
<feature type="region of interest" description="Disordered" evidence="7">
    <location>
        <begin position="461"/>
        <end position="537"/>
    </location>
</feature>
<comment type="caution">
    <text evidence="9">The sequence shown here is derived from an EMBL/GenBank/DDBJ whole genome shotgun (WGS) entry which is preliminary data.</text>
</comment>
<keyword evidence="6" id="KW-0539">Nucleus</keyword>
<dbReference type="PANTHER" id="PTHR13789:SF311">
    <property type="entry name" value="HYDROXYLASE, PUTATIVE (AFU_ORTHOLOGUE AFUA_5G10180)-RELATED"/>
    <property type="match status" value="1"/>
</dbReference>
<dbReference type="CDD" id="cd12148">
    <property type="entry name" value="fungal_TF_MHR"/>
    <property type="match status" value="1"/>
</dbReference>
<dbReference type="PRINTS" id="PR00420">
    <property type="entry name" value="RNGMNOXGNASE"/>
</dbReference>
<evidence type="ECO:0000313" key="10">
    <source>
        <dbReference type="Proteomes" id="UP000038010"/>
    </source>
</evidence>
<dbReference type="SUPFAM" id="SSF54373">
    <property type="entry name" value="FAD-linked reductases, C-terminal domain"/>
    <property type="match status" value="1"/>
</dbReference>
<dbReference type="SUPFAM" id="SSF51905">
    <property type="entry name" value="FAD/NAD(P)-binding domain"/>
    <property type="match status" value="1"/>
</dbReference>
<dbReference type="RefSeq" id="XP_018004417.1">
    <property type="nucleotide sequence ID" value="XM_018148744.1"/>
</dbReference>
<dbReference type="GO" id="GO:0008270">
    <property type="term" value="F:zinc ion binding"/>
    <property type="evidence" value="ECO:0007669"/>
    <property type="project" value="InterPro"/>
</dbReference>
<dbReference type="PANTHER" id="PTHR13789">
    <property type="entry name" value="MONOOXYGENASE"/>
    <property type="match status" value="1"/>
</dbReference>
<dbReference type="OrthoDB" id="1878542at2759"/>
<name>A0A0N1P3S8_9EURO</name>